<evidence type="ECO:0000313" key="4">
    <source>
        <dbReference type="Proteomes" id="UP000708148"/>
    </source>
</evidence>
<keyword evidence="2" id="KW-0812">Transmembrane</keyword>
<feature type="compositionally biased region" description="Polar residues" evidence="1">
    <location>
        <begin position="247"/>
        <end position="262"/>
    </location>
</feature>
<accession>A0A8S1J7L1</accession>
<feature type="transmembrane region" description="Helical" evidence="2">
    <location>
        <begin position="198"/>
        <end position="216"/>
    </location>
</feature>
<dbReference type="PANTHER" id="PTHR31735:SF1">
    <property type="entry name" value="VACUOLAR MEMBRANE PROTEIN YPL162C"/>
    <property type="match status" value="1"/>
</dbReference>
<reference evidence="3" key="1">
    <citation type="submission" date="2020-12" db="EMBL/GenBank/DDBJ databases">
        <authorList>
            <person name="Iha C."/>
        </authorList>
    </citation>
    <scope>NUCLEOTIDE SEQUENCE</scope>
</reference>
<dbReference type="OrthoDB" id="431202at2759"/>
<feature type="transmembrane region" description="Helical" evidence="2">
    <location>
        <begin position="78"/>
        <end position="103"/>
    </location>
</feature>
<dbReference type="EMBL" id="CAJHUC010002132">
    <property type="protein sequence ID" value="CAD7703251.1"/>
    <property type="molecule type" value="Genomic_DNA"/>
</dbReference>
<feature type="transmembrane region" description="Helical" evidence="2">
    <location>
        <begin position="157"/>
        <end position="178"/>
    </location>
</feature>
<sequence>MAEDQCYLLRGVASYVAQVCLLVFVLLSLAYKRHCESPKRPVKVWALDVGKQAVSAGFSHLCNMAIAKYVAKSASPCAWYFLVFTIDTTLGVSLAVLIHRLFIHGAKRLQRRHRFQHLSDSDNSVGAFEHWWDSIAKCGNYGDPPSLITWSWQMAEWTLATIIARAFCAWLIVVTRGGGSQVARLLDHAFEGHPDWELFFVMVMCPIGMNLAQAWIQDAVLKRRKEVAQNSQIELDGMKLLDRNWGKGQTSMGSQSDGSSLQWKYRPLE</sequence>
<dbReference type="Pfam" id="PF12400">
    <property type="entry name" value="STIMATE"/>
    <property type="match status" value="1"/>
</dbReference>
<keyword evidence="2" id="KW-0472">Membrane</keyword>
<dbReference type="AlphaFoldDB" id="A0A8S1J7L1"/>
<dbReference type="InterPro" id="IPR022127">
    <property type="entry name" value="STIMATE/YPL162C"/>
</dbReference>
<keyword evidence="4" id="KW-1185">Reference proteome</keyword>
<dbReference type="Proteomes" id="UP000708148">
    <property type="component" value="Unassembled WGS sequence"/>
</dbReference>
<evidence type="ECO:0000313" key="3">
    <source>
        <dbReference type="EMBL" id="CAD7703251.1"/>
    </source>
</evidence>
<proteinExistence type="predicted"/>
<name>A0A8S1J7L1_9CHLO</name>
<dbReference type="GO" id="GO:0016020">
    <property type="term" value="C:membrane"/>
    <property type="evidence" value="ECO:0007669"/>
    <property type="project" value="TreeGrafter"/>
</dbReference>
<feature type="transmembrane region" description="Helical" evidence="2">
    <location>
        <begin position="12"/>
        <end position="31"/>
    </location>
</feature>
<dbReference type="PANTHER" id="PTHR31735">
    <property type="entry name" value="VACUOLAR MEMBRANE PROTEIN YPL162C"/>
    <property type="match status" value="1"/>
</dbReference>
<protein>
    <submittedName>
        <fullName evidence="3">Uncharacterized protein</fullName>
    </submittedName>
</protein>
<organism evidence="3 4">
    <name type="scientific">Ostreobium quekettii</name>
    <dbReference type="NCBI Taxonomy" id="121088"/>
    <lineage>
        <taxon>Eukaryota</taxon>
        <taxon>Viridiplantae</taxon>
        <taxon>Chlorophyta</taxon>
        <taxon>core chlorophytes</taxon>
        <taxon>Ulvophyceae</taxon>
        <taxon>TCBD clade</taxon>
        <taxon>Bryopsidales</taxon>
        <taxon>Ostreobineae</taxon>
        <taxon>Ostreobiaceae</taxon>
        <taxon>Ostreobium</taxon>
    </lineage>
</organism>
<gene>
    <name evidence="3" type="ORF">OSTQU699_LOCUS8608</name>
</gene>
<evidence type="ECO:0000256" key="1">
    <source>
        <dbReference type="SAM" id="MobiDB-lite"/>
    </source>
</evidence>
<comment type="caution">
    <text evidence="3">The sequence shown here is derived from an EMBL/GenBank/DDBJ whole genome shotgun (WGS) entry which is preliminary data.</text>
</comment>
<feature type="region of interest" description="Disordered" evidence="1">
    <location>
        <begin position="247"/>
        <end position="269"/>
    </location>
</feature>
<evidence type="ECO:0000256" key="2">
    <source>
        <dbReference type="SAM" id="Phobius"/>
    </source>
</evidence>
<keyword evidence="2" id="KW-1133">Transmembrane helix</keyword>